<proteinExistence type="predicted"/>
<dbReference type="EMBL" id="MGGP01000010">
    <property type="protein sequence ID" value="OGM32989.1"/>
    <property type="molecule type" value="Genomic_DNA"/>
</dbReference>
<accession>A0A1F7Z1K4</accession>
<name>A0A1F7Z1K4_9BACT</name>
<organism evidence="1 2">
    <name type="scientific">Candidatus Woesebacteria bacterium RIFCSPHIGHO2_01_FULL_44_21</name>
    <dbReference type="NCBI Taxonomy" id="1802503"/>
    <lineage>
        <taxon>Bacteria</taxon>
        <taxon>Candidatus Woeseibacteriota</taxon>
    </lineage>
</organism>
<reference evidence="1 2" key="1">
    <citation type="journal article" date="2016" name="Nat. Commun.">
        <title>Thousands of microbial genomes shed light on interconnected biogeochemical processes in an aquifer system.</title>
        <authorList>
            <person name="Anantharaman K."/>
            <person name="Brown C.T."/>
            <person name="Hug L.A."/>
            <person name="Sharon I."/>
            <person name="Castelle C.J."/>
            <person name="Probst A.J."/>
            <person name="Thomas B.C."/>
            <person name="Singh A."/>
            <person name="Wilkins M.J."/>
            <person name="Karaoz U."/>
            <person name="Brodie E.L."/>
            <person name="Williams K.H."/>
            <person name="Hubbard S.S."/>
            <person name="Banfield J.F."/>
        </authorList>
    </citation>
    <scope>NUCLEOTIDE SEQUENCE [LARGE SCALE GENOMIC DNA]</scope>
</reference>
<evidence type="ECO:0000313" key="1">
    <source>
        <dbReference type="EMBL" id="OGM32989.1"/>
    </source>
</evidence>
<comment type="caution">
    <text evidence="1">The sequence shown here is derived from an EMBL/GenBank/DDBJ whole genome shotgun (WGS) entry which is preliminary data.</text>
</comment>
<evidence type="ECO:0000313" key="2">
    <source>
        <dbReference type="Proteomes" id="UP000178870"/>
    </source>
</evidence>
<sequence>MTTSIEARTGIEDFEEQVKLAHYQIQSLGVSSLKIEAYDENPEPHQRLGINIDSLNMSFEGKYADLQKVDVNVRIEALNRYEKRIRAQGGVQGMDRAGYEVLSDMLVGELAKADSQLLDLELGLNPHKLDSADKLRMLISSFPRSVHEEYFDRVQAEWGRTQMLTMRQRNRLNIMDKVAPISTPEQ</sequence>
<dbReference type="Proteomes" id="UP000178870">
    <property type="component" value="Unassembled WGS sequence"/>
</dbReference>
<dbReference type="AlphaFoldDB" id="A0A1F7Z1K4"/>
<protein>
    <submittedName>
        <fullName evidence="1">Uncharacterized protein</fullName>
    </submittedName>
</protein>
<gene>
    <name evidence="1" type="ORF">A2803_02435</name>
</gene>